<evidence type="ECO:0000313" key="1">
    <source>
        <dbReference type="EMBL" id="VDK18280.1"/>
    </source>
</evidence>
<dbReference type="Proteomes" id="UP000267096">
    <property type="component" value="Unassembled WGS sequence"/>
</dbReference>
<accession>A0A0M3J0N6</accession>
<evidence type="ECO:0000313" key="3">
    <source>
        <dbReference type="WBParaSite" id="ASIM_0000107701-mRNA-1"/>
    </source>
</evidence>
<protein>
    <submittedName>
        <fullName evidence="3">DUF223 domain-containing protein</fullName>
    </submittedName>
</protein>
<keyword evidence="2" id="KW-1185">Reference proteome</keyword>
<reference evidence="3" key="1">
    <citation type="submission" date="2017-02" db="UniProtKB">
        <authorList>
            <consortium name="WormBaseParasite"/>
        </authorList>
    </citation>
    <scope>IDENTIFICATION</scope>
</reference>
<dbReference type="WBParaSite" id="ASIM_0000107701-mRNA-1">
    <property type="protein sequence ID" value="ASIM_0000107701-mRNA-1"/>
    <property type="gene ID" value="ASIM_0000107701"/>
</dbReference>
<dbReference type="EMBL" id="UYRR01000871">
    <property type="protein sequence ID" value="VDK18280.1"/>
    <property type="molecule type" value="Genomic_DNA"/>
</dbReference>
<name>A0A0M3J0N6_ANISI</name>
<dbReference type="InterPro" id="IPR008974">
    <property type="entry name" value="TRAF-like"/>
</dbReference>
<evidence type="ECO:0000313" key="2">
    <source>
        <dbReference type="Proteomes" id="UP000267096"/>
    </source>
</evidence>
<dbReference type="Gene3D" id="2.60.210.10">
    <property type="entry name" value="Apoptosis, Tumor Necrosis Factor Receptor Associated Protein 2, Chain A"/>
    <property type="match status" value="1"/>
</dbReference>
<proteinExistence type="predicted"/>
<gene>
    <name evidence="1" type="ORF">ASIM_LOCUS969</name>
</gene>
<sequence>MDDGHEYIGVFLRLEECQHKRVMASFRFSWVYNLDDTDEVIQYVETPCAQLFYKNKTLGYAKFLDRNVVMETLRAFNQQPYDDDDYDEFDGEFGNLHLVCEIKVESQSEELDLRTMGRYVYGSLVSTENDDLASIKNQNELETLIVNVGVHAGLGIILVPSRFFLSLTGNERYHDKGWAIGRVLGMDGAF</sequence>
<organism evidence="3">
    <name type="scientific">Anisakis simplex</name>
    <name type="common">Herring worm</name>
    <dbReference type="NCBI Taxonomy" id="6269"/>
    <lineage>
        <taxon>Eukaryota</taxon>
        <taxon>Metazoa</taxon>
        <taxon>Ecdysozoa</taxon>
        <taxon>Nematoda</taxon>
        <taxon>Chromadorea</taxon>
        <taxon>Rhabditida</taxon>
        <taxon>Spirurina</taxon>
        <taxon>Ascaridomorpha</taxon>
        <taxon>Ascaridoidea</taxon>
        <taxon>Anisakidae</taxon>
        <taxon>Anisakis</taxon>
        <taxon>Anisakis simplex complex</taxon>
    </lineage>
</organism>
<dbReference type="AlphaFoldDB" id="A0A0M3J0N6"/>
<reference evidence="1 2" key="2">
    <citation type="submission" date="2018-11" db="EMBL/GenBank/DDBJ databases">
        <authorList>
            <consortium name="Pathogen Informatics"/>
        </authorList>
    </citation>
    <scope>NUCLEOTIDE SEQUENCE [LARGE SCALE GENOMIC DNA]</scope>
</reference>
<dbReference type="SUPFAM" id="SSF49599">
    <property type="entry name" value="TRAF domain-like"/>
    <property type="match status" value="1"/>
</dbReference>